<dbReference type="AlphaFoldDB" id="A0AAD6UDH2"/>
<organism evidence="1 2">
    <name type="scientific">Mycena belliarum</name>
    <dbReference type="NCBI Taxonomy" id="1033014"/>
    <lineage>
        <taxon>Eukaryota</taxon>
        <taxon>Fungi</taxon>
        <taxon>Dikarya</taxon>
        <taxon>Basidiomycota</taxon>
        <taxon>Agaricomycotina</taxon>
        <taxon>Agaricomycetes</taxon>
        <taxon>Agaricomycetidae</taxon>
        <taxon>Agaricales</taxon>
        <taxon>Marasmiineae</taxon>
        <taxon>Mycenaceae</taxon>
        <taxon>Mycena</taxon>
    </lineage>
</organism>
<evidence type="ECO:0000313" key="1">
    <source>
        <dbReference type="EMBL" id="KAJ7097317.1"/>
    </source>
</evidence>
<comment type="caution">
    <text evidence="1">The sequence shown here is derived from an EMBL/GenBank/DDBJ whole genome shotgun (WGS) entry which is preliminary data.</text>
</comment>
<dbReference type="EMBL" id="JARJCN010000010">
    <property type="protein sequence ID" value="KAJ7097317.1"/>
    <property type="molecule type" value="Genomic_DNA"/>
</dbReference>
<name>A0AAD6UDH2_9AGAR</name>
<keyword evidence="2" id="KW-1185">Reference proteome</keyword>
<dbReference type="Proteomes" id="UP001222325">
    <property type="component" value="Unassembled WGS sequence"/>
</dbReference>
<reference evidence="1" key="1">
    <citation type="submission" date="2023-03" db="EMBL/GenBank/DDBJ databases">
        <title>Massive genome expansion in bonnet fungi (Mycena s.s.) driven by repeated elements and novel gene families across ecological guilds.</title>
        <authorList>
            <consortium name="Lawrence Berkeley National Laboratory"/>
            <person name="Harder C.B."/>
            <person name="Miyauchi S."/>
            <person name="Viragh M."/>
            <person name="Kuo A."/>
            <person name="Thoen E."/>
            <person name="Andreopoulos B."/>
            <person name="Lu D."/>
            <person name="Skrede I."/>
            <person name="Drula E."/>
            <person name="Henrissat B."/>
            <person name="Morin E."/>
            <person name="Kohler A."/>
            <person name="Barry K."/>
            <person name="LaButti K."/>
            <person name="Morin E."/>
            <person name="Salamov A."/>
            <person name="Lipzen A."/>
            <person name="Mereny Z."/>
            <person name="Hegedus B."/>
            <person name="Baldrian P."/>
            <person name="Stursova M."/>
            <person name="Weitz H."/>
            <person name="Taylor A."/>
            <person name="Grigoriev I.V."/>
            <person name="Nagy L.G."/>
            <person name="Martin F."/>
            <person name="Kauserud H."/>
        </authorList>
    </citation>
    <scope>NUCLEOTIDE SEQUENCE</scope>
    <source>
        <strain evidence="1">CBHHK173m</strain>
    </source>
</reference>
<protein>
    <submittedName>
        <fullName evidence="1">Uncharacterized protein</fullName>
    </submittedName>
</protein>
<accession>A0AAD6UDH2</accession>
<proteinExistence type="predicted"/>
<evidence type="ECO:0000313" key="2">
    <source>
        <dbReference type="Proteomes" id="UP001222325"/>
    </source>
</evidence>
<gene>
    <name evidence="1" type="ORF">B0H15DRAFT_945970</name>
</gene>
<sequence>MDHRAMGTQCCGAKRELAVFTARASAPGAACGDLARASTSCSVDVDVELTAACCLSLRPCACRLFSFRATISTARLRIHVLAIIVPALPPSPSPATPLTMWQPTAPMPAALDAAFIMVAPVSPCAEHQYGYDTRSRLPLRVETSLEHVLASLLARRIRDRGLPGPHLPVELAPPLAAELPAQVSIVPIDHPDRISLDVELAAQEPKTLFPTLFVHPAALHRVRAAAPCLPLVALVSIACECLSWRHGSRWCCDSIELAVFTARASAFAAARLGVALALLRYQIASHILVS</sequence>